<dbReference type="SUPFAM" id="SSF51735">
    <property type="entry name" value="NAD(P)-binding Rossmann-fold domains"/>
    <property type="match status" value="1"/>
</dbReference>
<proteinExistence type="inferred from homology"/>
<feature type="domain" description="Glutamate/phenylalanine/leucine/valine/L-tryptophan dehydrogenase C-terminal" evidence="7">
    <location>
        <begin position="141"/>
        <end position="339"/>
    </location>
</feature>
<keyword evidence="9" id="KW-1185">Reference proteome</keyword>
<feature type="binding site" evidence="5">
    <location>
        <begin position="179"/>
        <end position="184"/>
    </location>
    <ligand>
        <name>NAD(+)</name>
        <dbReference type="ChEBI" id="CHEBI:57540"/>
    </ligand>
</feature>
<dbReference type="SMART" id="SM00839">
    <property type="entry name" value="ELFV_dehydrog"/>
    <property type="match status" value="1"/>
</dbReference>
<evidence type="ECO:0000313" key="8">
    <source>
        <dbReference type="EMBL" id="TDV36069.1"/>
    </source>
</evidence>
<dbReference type="InterPro" id="IPR006097">
    <property type="entry name" value="Glu/Leu/Phe/Val/Trp_DH_dimer"/>
</dbReference>
<dbReference type="PIRSF" id="PIRSF000188">
    <property type="entry name" value="Phe_leu_dh"/>
    <property type="match status" value="1"/>
</dbReference>
<dbReference type="InterPro" id="IPR006096">
    <property type="entry name" value="Glu/Leu/Phe/Val/Trp_DH_C"/>
</dbReference>
<accession>A0A4R7UQ12</accession>
<protein>
    <submittedName>
        <fullName evidence="8">Leucine dehydrogenase</fullName>
    </submittedName>
</protein>
<dbReference type="SUPFAM" id="SSF53223">
    <property type="entry name" value="Aminoacid dehydrogenase-like, N-terminal domain"/>
    <property type="match status" value="1"/>
</dbReference>
<evidence type="ECO:0000256" key="2">
    <source>
        <dbReference type="ARBA" id="ARBA00023002"/>
    </source>
</evidence>
<evidence type="ECO:0000256" key="4">
    <source>
        <dbReference type="PIRSR" id="PIRSR000188-1"/>
    </source>
</evidence>
<evidence type="ECO:0000256" key="5">
    <source>
        <dbReference type="PIRSR" id="PIRSR000188-2"/>
    </source>
</evidence>
<evidence type="ECO:0000259" key="7">
    <source>
        <dbReference type="SMART" id="SM00839"/>
    </source>
</evidence>
<dbReference type="InterPro" id="IPR036291">
    <property type="entry name" value="NAD(P)-bd_dom_sf"/>
</dbReference>
<dbReference type="GO" id="GO:0006520">
    <property type="term" value="P:amino acid metabolic process"/>
    <property type="evidence" value="ECO:0007669"/>
    <property type="project" value="InterPro"/>
</dbReference>
<gene>
    <name evidence="8" type="ORF">CLV71_13247</name>
</gene>
<dbReference type="Gene3D" id="3.40.50.720">
    <property type="entry name" value="NAD(P)-binding Rossmann-like Domain"/>
    <property type="match status" value="1"/>
</dbReference>
<evidence type="ECO:0000256" key="6">
    <source>
        <dbReference type="RuleBase" id="RU004417"/>
    </source>
</evidence>
<keyword evidence="5" id="KW-0547">Nucleotide-binding</keyword>
<evidence type="ECO:0000256" key="3">
    <source>
        <dbReference type="ARBA" id="ARBA00023027"/>
    </source>
</evidence>
<keyword evidence="2 6" id="KW-0560">Oxidoreductase</keyword>
<dbReference type="Gene3D" id="3.40.50.10860">
    <property type="entry name" value="Leucine Dehydrogenase, chain A, domain 1"/>
    <property type="match status" value="1"/>
</dbReference>
<dbReference type="Proteomes" id="UP000294927">
    <property type="component" value="Unassembled WGS sequence"/>
</dbReference>
<dbReference type="PRINTS" id="PR00082">
    <property type="entry name" value="GLFDHDRGNASE"/>
</dbReference>
<dbReference type="InterPro" id="IPR046346">
    <property type="entry name" value="Aminoacid_DH-like_N_sf"/>
</dbReference>
<dbReference type="OrthoDB" id="9803297at2"/>
<dbReference type="InterPro" id="IPR016211">
    <property type="entry name" value="Glu/Phe/Leu/Val/Trp_DH_bac/arc"/>
</dbReference>
<dbReference type="GO" id="GO:0016639">
    <property type="term" value="F:oxidoreductase activity, acting on the CH-NH2 group of donors, NAD or NADP as acceptor"/>
    <property type="evidence" value="ECO:0007669"/>
    <property type="project" value="InterPro"/>
</dbReference>
<evidence type="ECO:0000313" key="9">
    <source>
        <dbReference type="Proteomes" id="UP000294927"/>
    </source>
</evidence>
<dbReference type="Pfam" id="PF00208">
    <property type="entry name" value="ELFV_dehydrog"/>
    <property type="match status" value="1"/>
</dbReference>
<dbReference type="RefSeq" id="WP_133909267.1">
    <property type="nucleotide sequence ID" value="NZ_SOCP01000032.1"/>
</dbReference>
<dbReference type="InterPro" id="IPR006095">
    <property type="entry name" value="Glu/Leu/Phe/Val/Trp_DH"/>
</dbReference>
<sequence>MGESWEHEEVVTRLGRRSGVPVTVAVHSRRLGPAAGGIRLRQYATWQDGLADALRLARGMTYKNAVAGLAFGGGKTVIAVPSGVALTPALRADALADAGDLIASFEGSYLAGPDIGTGQEDMLYLRSFTDHVFCLPEAHGGTGSSSGPTARGVLAAVRAGMSSVFGTSTVAGRRVVVVGMGSVGTLLARDLSAQGASVVVADVDETRCAGYEQVAVADAYSLPADVLVPAAVGGVIGEGVRAPLVVGPANNQLVSDDVAASLNASGVVWVPDFVASAGGVVYTLGREASGLDHDAAMAQVETIEETVTTLLAASAAHGATPLAEALALAERRLAPAPSRV</sequence>
<dbReference type="PANTHER" id="PTHR42722">
    <property type="entry name" value="LEUCINE DEHYDROGENASE"/>
    <property type="match status" value="1"/>
</dbReference>
<feature type="active site" description="Proton donor/acceptor" evidence="4">
    <location>
        <position position="75"/>
    </location>
</feature>
<organism evidence="8 9">
    <name type="scientific">Actinophytocola oryzae</name>
    <dbReference type="NCBI Taxonomy" id="502181"/>
    <lineage>
        <taxon>Bacteria</taxon>
        <taxon>Bacillati</taxon>
        <taxon>Actinomycetota</taxon>
        <taxon>Actinomycetes</taxon>
        <taxon>Pseudonocardiales</taxon>
        <taxon>Pseudonocardiaceae</taxon>
    </lineage>
</organism>
<dbReference type="GO" id="GO:0000166">
    <property type="term" value="F:nucleotide binding"/>
    <property type="evidence" value="ECO:0007669"/>
    <property type="project" value="UniProtKB-KW"/>
</dbReference>
<comment type="similarity">
    <text evidence="1 6">Belongs to the Glu/Leu/Phe/Val dehydrogenases family.</text>
</comment>
<evidence type="ECO:0000256" key="1">
    <source>
        <dbReference type="ARBA" id="ARBA00006382"/>
    </source>
</evidence>
<dbReference type="AlphaFoldDB" id="A0A4R7UQ12"/>
<dbReference type="Pfam" id="PF02812">
    <property type="entry name" value="ELFV_dehydrog_N"/>
    <property type="match status" value="1"/>
</dbReference>
<comment type="caution">
    <text evidence="8">The sequence shown here is derived from an EMBL/GenBank/DDBJ whole genome shotgun (WGS) entry which is preliminary data.</text>
</comment>
<keyword evidence="3 5" id="KW-0520">NAD</keyword>
<name>A0A4R7UQ12_9PSEU</name>
<dbReference type="PANTHER" id="PTHR42722:SF1">
    <property type="entry name" value="VALINE DEHYDROGENASE"/>
    <property type="match status" value="1"/>
</dbReference>
<reference evidence="8 9" key="1">
    <citation type="submission" date="2019-03" db="EMBL/GenBank/DDBJ databases">
        <title>Genomic Encyclopedia of Archaeal and Bacterial Type Strains, Phase II (KMG-II): from individual species to whole genera.</title>
        <authorList>
            <person name="Goeker M."/>
        </authorList>
    </citation>
    <scope>NUCLEOTIDE SEQUENCE [LARGE SCALE GENOMIC DNA]</scope>
    <source>
        <strain evidence="8 9">DSM 45499</strain>
    </source>
</reference>
<dbReference type="EMBL" id="SOCP01000032">
    <property type="protein sequence ID" value="TDV36069.1"/>
    <property type="molecule type" value="Genomic_DNA"/>
</dbReference>